<organism evidence="3 4">
    <name type="scientific">Polytolypa hystricis (strain UAMH7299)</name>
    <dbReference type="NCBI Taxonomy" id="1447883"/>
    <lineage>
        <taxon>Eukaryota</taxon>
        <taxon>Fungi</taxon>
        <taxon>Dikarya</taxon>
        <taxon>Ascomycota</taxon>
        <taxon>Pezizomycotina</taxon>
        <taxon>Eurotiomycetes</taxon>
        <taxon>Eurotiomycetidae</taxon>
        <taxon>Onygenales</taxon>
        <taxon>Onygenales incertae sedis</taxon>
        <taxon>Polytolypa</taxon>
    </lineage>
</organism>
<dbReference type="InterPro" id="IPR041524">
    <property type="entry name" value="GH131_N"/>
</dbReference>
<dbReference type="PANTHER" id="PTHR34612:SF4">
    <property type="entry name" value="GLYCOSIDE HYDROLASE 131 CATALYTIC N-TERMINAL DOMAIN-CONTAINING PROTEIN"/>
    <property type="match status" value="1"/>
</dbReference>
<dbReference type="EMBL" id="PDNA01000024">
    <property type="protein sequence ID" value="PGH23406.1"/>
    <property type="molecule type" value="Genomic_DNA"/>
</dbReference>
<proteinExistence type="predicted"/>
<comment type="caution">
    <text evidence="3">The sequence shown here is derived from an EMBL/GenBank/DDBJ whole genome shotgun (WGS) entry which is preliminary data.</text>
</comment>
<dbReference type="Proteomes" id="UP000224634">
    <property type="component" value="Unassembled WGS sequence"/>
</dbReference>
<feature type="signal peptide" evidence="1">
    <location>
        <begin position="1"/>
        <end position="25"/>
    </location>
</feature>
<name>A0A2B7YP29_POLH7</name>
<accession>A0A2B7YP29</accession>
<feature type="chain" id="PRO_5013333063" description="Glycoside hydrolase 131 catalytic N-terminal domain-containing protein" evidence="1">
    <location>
        <begin position="26"/>
        <end position="301"/>
    </location>
</feature>
<reference evidence="3 4" key="1">
    <citation type="submission" date="2017-10" db="EMBL/GenBank/DDBJ databases">
        <title>Comparative genomics in systemic dimorphic fungi from Ajellomycetaceae.</title>
        <authorList>
            <person name="Munoz J.F."/>
            <person name="Mcewen J.G."/>
            <person name="Clay O.K."/>
            <person name="Cuomo C.A."/>
        </authorList>
    </citation>
    <scope>NUCLEOTIDE SEQUENCE [LARGE SCALE GENOMIC DNA]</scope>
    <source>
        <strain evidence="3 4">UAMH7299</strain>
    </source>
</reference>
<feature type="domain" description="Glycoside hydrolase 131 catalytic N-terminal" evidence="2">
    <location>
        <begin position="43"/>
        <end position="295"/>
    </location>
</feature>
<protein>
    <recommendedName>
        <fullName evidence="2">Glycoside hydrolase 131 catalytic N-terminal domain-containing protein</fullName>
    </recommendedName>
</protein>
<dbReference type="PANTHER" id="PTHR34612">
    <property type="entry name" value="GH131_N DOMAIN-CONTAINING PROTEIN"/>
    <property type="match status" value="1"/>
</dbReference>
<evidence type="ECO:0000313" key="3">
    <source>
        <dbReference type="EMBL" id="PGH23406.1"/>
    </source>
</evidence>
<keyword evidence="1" id="KW-0732">Signal</keyword>
<keyword evidence="4" id="KW-1185">Reference proteome</keyword>
<sequence length="301" mass="33180">MARHNHSSASLLKLGFLALVASAVARKPNPKCQKSTIKCPISLDGRVSNDFALETFDTNDSPFNPEYTKNLDINWSEILNFPDTETSSRFDAPDHKAIEVTINDSSIFTPGGGDPQNGFRRAGLLLGNGSDASNVGIQTFHWSVKQDPQRPLNLTHEYMNIFHETNDYSANQWSFSLGKLLWEGAPSQLDEDLYKVLDRENNVIFTTEVLEDEWQNFALTMDIPENTLKVYYSQGNNPLKAVTEAVGNDNTGGGQFQIGLLKKPTGTSNVVFEGYQESGIDEGQIYGGLFIENSAGACVSL</sequence>
<evidence type="ECO:0000313" key="4">
    <source>
        <dbReference type="Proteomes" id="UP000224634"/>
    </source>
</evidence>
<dbReference type="OrthoDB" id="5283326at2759"/>
<evidence type="ECO:0000259" key="2">
    <source>
        <dbReference type="Pfam" id="PF18271"/>
    </source>
</evidence>
<evidence type="ECO:0000256" key="1">
    <source>
        <dbReference type="SAM" id="SignalP"/>
    </source>
</evidence>
<dbReference type="AlphaFoldDB" id="A0A2B7YP29"/>
<dbReference type="Gene3D" id="2.60.120.1160">
    <property type="match status" value="1"/>
</dbReference>
<dbReference type="Pfam" id="PF18271">
    <property type="entry name" value="GH131_N"/>
    <property type="match status" value="1"/>
</dbReference>
<dbReference type="STRING" id="1447883.A0A2B7YP29"/>
<gene>
    <name evidence="3" type="ORF">AJ80_02516</name>
</gene>